<evidence type="ECO:0000313" key="1">
    <source>
        <dbReference type="EMBL" id="KAL3339800.1"/>
    </source>
</evidence>
<comment type="caution">
    <text evidence="1">The sequence shown here is derived from an EMBL/GenBank/DDBJ whole genome shotgun (WGS) entry which is preliminary data.</text>
</comment>
<name>A0ABD2S799_9SOLN</name>
<keyword evidence="2" id="KW-1185">Reference proteome</keyword>
<dbReference type="PANTHER" id="PTHR33144:SF32">
    <property type="entry name" value="AP2_ERF DOMAIN-CONTAINING PROTEIN"/>
    <property type="match status" value="1"/>
</dbReference>
<dbReference type="AlphaFoldDB" id="A0ABD2S799"/>
<proteinExistence type="predicted"/>
<sequence>MSQLHTSPGKTIVVPFNSPNQLIGKEGQKLGSFLGIIARTPGLTPLSANDCRVFDDEEKTKLVEFVKKKFSVPICGEEFVKKLIGKKWRDYKCDLKSLYVTKYKTKDALMKNRPSHIPRDQWNPLVSYWLSEKAKKRSQANKISRELNKQWLTQEDPKA</sequence>
<organism evidence="1 2">
    <name type="scientific">Solanum stoloniferum</name>
    <dbReference type="NCBI Taxonomy" id="62892"/>
    <lineage>
        <taxon>Eukaryota</taxon>
        <taxon>Viridiplantae</taxon>
        <taxon>Streptophyta</taxon>
        <taxon>Embryophyta</taxon>
        <taxon>Tracheophyta</taxon>
        <taxon>Spermatophyta</taxon>
        <taxon>Magnoliopsida</taxon>
        <taxon>eudicotyledons</taxon>
        <taxon>Gunneridae</taxon>
        <taxon>Pentapetalae</taxon>
        <taxon>asterids</taxon>
        <taxon>lamiids</taxon>
        <taxon>Solanales</taxon>
        <taxon>Solanaceae</taxon>
        <taxon>Solanoideae</taxon>
        <taxon>Solaneae</taxon>
        <taxon>Solanum</taxon>
    </lineage>
</organism>
<evidence type="ECO:0008006" key="3">
    <source>
        <dbReference type="Google" id="ProtNLM"/>
    </source>
</evidence>
<evidence type="ECO:0000313" key="2">
    <source>
        <dbReference type="Proteomes" id="UP001627284"/>
    </source>
</evidence>
<gene>
    <name evidence="1" type="ORF">AABB24_028419</name>
</gene>
<dbReference type="EMBL" id="JBJKTR010000016">
    <property type="protein sequence ID" value="KAL3339800.1"/>
    <property type="molecule type" value="Genomic_DNA"/>
</dbReference>
<protein>
    <recommendedName>
        <fullName evidence="3">Transposase</fullName>
    </recommendedName>
</protein>
<dbReference type="Proteomes" id="UP001627284">
    <property type="component" value="Unassembled WGS sequence"/>
</dbReference>
<accession>A0ABD2S799</accession>
<reference evidence="1 2" key="1">
    <citation type="submission" date="2024-05" db="EMBL/GenBank/DDBJ databases">
        <title>De novo assembly of an allotetraploid wild potato.</title>
        <authorList>
            <person name="Hosaka A.J."/>
        </authorList>
    </citation>
    <scope>NUCLEOTIDE SEQUENCE [LARGE SCALE GENOMIC DNA]</scope>
    <source>
        <tissue evidence="1">Young leaves</tissue>
    </source>
</reference>
<dbReference type="PANTHER" id="PTHR33144">
    <property type="entry name" value="OS10G0409366 PROTEIN-RELATED"/>
    <property type="match status" value="1"/>
</dbReference>